<proteinExistence type="predicted"/>
<name>A0A0B6ZF96_9EUPU</name>
<reference evidence="1" key="1">
    <citation type="submission" date="2014-12" db="EMBL/GenBank/DDBJ databases">
        <title>Insight into the proteome of Arion vulgaris.</title>
        <authorList>
            <person name="Aradska J."/>
            <person name="Bulat T."/>
            <person name="Smidak R."/>
            <person name="Sarate P."/>
            <person name="Gangsoo J."/>
            <person name="Sialana F."/>
            <person name="Bilban M."/>
            <person name="Lubec G."/>
        </authorList>
    </citation>
    <scope>NUCLEOTIDE SEQUENCE</scope>
    <source>
        <tissue evidence="1">Skin</tissue>
    </source>
</reference>
<organism evidence="1">
    <name type="scientific">Arion vulgaris</name>
    <dbReference type="NCBI Taxonomy" id="1028688"/>
    <lineage>
        <taxon>Eukaryota</taxon>
        <taxon>Metazoa</taxon>
        <taxon>Spiralia</taxon>
        <taxon>Lophotrochozoa</taxon>
        <taxon>Mollusca</taxon>
        <taxon>Gastropoda</taxon>
        <taxon>Heterobranchia</taxon>
        <taxon>Euthyneura</taxon>
        <taxon>Panpulmonata</taxon>
        <taxon>Eupulmonata</taxon>
        <taxon>Stylommatophora</taxon>
        <taxon>Helicina</taxon>
        <taxon>Arionoidea</taxon>
        <taxon>Arionidae</taxon>
        <taxon>Arion</taxon>
    </lineage>
</organism>
<dbReference type="EMBL" id="HACG01020227">
    <property type="protein sequence ID" value="CEK67092.1"/>
    <property type="molecule type" value="Transcribed_RNA"/>
</dbReference>
<dbReference type="AlphaFoldDB" id="A0A0B6ZF96"/>
<protein>
    <submittedName>
        <fullName evidence="1">Uncharacterized protein</fullName>
    </submittedName>
</protein>
<accession>A0A0B6ZF96</accession>
<gene>
    <name evidence="1" type="primary">ORF61316</name>
</gene>
<evidence type="ECO:0000313" key="1">
    <source>
        <dbReference type="EMBL" id="CEK67092.1"/>
    </source>
</evidence>
<sequence>MKYLTTNKLSNTSLNPYLMSSKIIKTQAITFSRPDTHHCVKVRYLVFVTSSM</sequence>